<evidence type="ECO:0000259" key="2">
    <source>
        <dbReference type="Pfam" id="PF13476"/>
    </source>
</evidence>
<dbReference type="SUPFAM" id="SSF52540">
    <property type="entry name" value="P-loop containing nucleoside triphosphate hydrolases"/>
    <property type="match status" value="2"/>
</dbReference>
<reference evidence="3 4" key="1">
    <citation type="submission" date="2020-10" db="EMBL/GenBank/DDBJ databases">
        <title>The genome sequence of Flavobacterium aquaticum 1Y8A.</title>
        <authorList>
            <person name="Liu Y."/>
        </authorList>
    </citation>
    <scope>NUCLEOTIDE SEQUENCE [LARGE SCALE GENOMIC DNA]</scope>
    <source>
        <strain evidence="3 4">1Y8A</strain>
    </source>
</reference>
<dbReference type="Proteomes" id="UP000656274">
    <property type="component" value="Unassembled WGS sequence"/>
</dbReference>
<evidence type="ECO:0000313" key="3">
    <source>
        <dbReference type="EMBL" id="MBE9577502.1"/>
    </source>
</evidence>
<feature type="coiled-coil region" evidence="1">
    <location>
        <begin position="376"/>
        <end position="480"/>
    </location>
</feature>
<evidence type="ECO:0000256" key="1">
    <source>
        <dbReference type="SAM" id="Coils"/>
    </source>
</evidence>
<feature type="domain" description="Rad50/SbcC-type AAA" evidence="2">
    <location>
        <begin position="23"/>
        <end position="260"/>
    </location>
</feature>
<name>A0ABR9WV52_9FLAO</name>
<dbReference type="EMBL" id="JADFTZ010000007">
    <property type="protein sequence ID" value="MBE9577502.1"/>
    <property type="molecule type" value="Genomic_DNA"/>
</dbReference>
<dbReference type="Gene3D" id="3.40.50.300">
    <property type="entry name" value="P-loop containing nucleotide triphosphate hydrolases"/>
    <property type="match status" value="2"/>
</dbReference>
<protein>
    <submittedName>
        <fullName evidence="3">AAA family ATPase</fullName>
    </submittedName>
</protein>
<dbReference type="InterPro" id="IPR027417">
    <property type="entry name" value="P-loop_NTPase"/>
</dbReference>
<proteinExistence type="predicted"/>
<organism evidence="3 4">
    <name type="scientific">Flavobacterium proteolyticum</name>
    <dbReference type="NCBI Taxonomy" id="2911683"/>
    <lineage>
        <taxon>Bacteria</taxon>
        <taxon>Pseudomonadati</taxon>
        <taxon>Bacteroidota</taxon>
        <taxon>Flavobacteriia</taxon>
        <taxon>Flavobacteriales</taxon>
        <taxon>Flavobacteriaceae</taxon>
        <taxon>Flavobacterium</taxon>
    </lineage>
</organism>
<accession>A0ABR9WV52</accession>
<gene>
    <name evidence="3" type="ORF">IM755_12360</name>
</gene>
<evidence type="ECO:0000313" key="4">
    <source>
        <dbReference type="Proteomes" id="UP000656274"/>
    </source>
</evidence>
<dbReference type="RefSeq" id="WP_194097333.1">
    <property type="nucleotide sequence ID" value="NZ_JADFTZ010000007.1"/>
</dbReference>
<comment type="caution">
    <text evidence="3">The sequence shown here is derived from an EMBL/GenBank/DDBJ whole genome shotgun (WGS) entry which is preliminary data.</text>
</comment>
<dbReference type="InterPro" id="IPR038729">
    <property type="entry name" value="Rad50/SbcC_AAA"/>
</dbReference>
<keyword evidence="1" id="KW-0175">Coiled coil</keyword>
<dbReference type="Pfam" id="PF13476">
    <property type="entry name" value="AAA_23"/>
    <property type="match status" value="1"/>
</dbReference>
<keyword evidence="4" id="KW-1185">Reference proteome</keyword>
<sequence length="639" mass="74133">MSNLLVKQVKYFGERYSYSSPTLTSGINILEGENGAGKTTFSSLLYFGLGGNVKWFRDDTSEKHIEITGDKSNYVEITIVINNQIYIVTRYIYKFEVNIVSPTDVVTLPINRSINNSFTFSDWLLGKLNIKVVEIYQGTEFYKLNFLDLFRLMYHDQITPVDKIYKRPDNENYISDSGIIRKAIFEILTGNSFDEYYNSIANYRKALDEQTTIKSLIQNFEYLNVDSSTLFEGKNSYNLNLDLVEMISQIEKLENYRESINDNVTSIKTSTEILSQKRQKFSEYEEKVFGFKKEKSNIVLEYSRVKRVRENIILEVTHLKKIIITNESLNLFSPDTCPICLKTANREPEKCICGNNVSDEQYQKFFYTKEEYFNILKSKQKNIETLDIALKGYEDDIKYLSDKISAFELKLEEIRGEINQLTKGRRVIKNIELKEVNDKILELEKGISQIRQQIKIELKREELESKKTSLGSKVEDAKRIMDGKKIESSKNMNEIIKSFNTKYLSLMTKALFDCTSARISSEDYMPIINGGTYKEASSNVSKRLMYYLTLFHLSLIDKIKFPKFLLIDTPENMGIDNDNFISTMQLINELGDENNIINEGQIILTTGLNKYPTEFKNFIFQTIDKKNKLLTKNIFDIGA</sequence>